<protein>
    <submittedName>
        <fullName evidence="1">Uncharacterized protein</fullName>
    </submittedName>
</protein>
<accession>U2KYS1</accession>
<comment type="caution">
    <text evidence="1">The sequence shown here is derived from an EMBL/GenBank/DDBJ whole genome shotgun (WGS) entry which is preliminary data.</text>
</comment>
<dbReference type="PATRIC" id="fig|411473.3.peg.258"/>
<dbReference type="Proteomes" id="UP000016662">
    <property type="component" value="Unassembled WGS sequence"/>
</dbReference>
<dbReference type="RefSeq" id="WP_021681937.1">
    <property type="nucleotide sequence ID" value="NZ_KI260389.1"/>
</dbReference>
<dbReference type="EMBL" id="AWVF01000031">
    <property type="protein sequence ID" value="ERJ97260.1"/>
    <property type="molecule type" value="Genomic_DNA"/>
</dbReference>
<proteinExistence type="predicted"/>
<dbReference type="STRING" id="411473.RUMCAL_00332"/>
<name>U2KYS1_9FIRM</name>
<dbReference type="HOGENOM" id="CLU_1936580_0_0_9"/>
<keyword evidence="2" id="KW-1185">Reference proteome</keyword>
<organism evidence="1 2">
    <name type="scientific">Ruminococcus callidus ATCC 27760</name>
    <dbReference type="NCBI Taxonomy" id="411473"/>
    <lineage>
        <taxon>Bacteria</taxon>
        <taxon>Bacillati</taxon>
        <taxon>Bacillota</taxon>
        <taxon>Clostridia</taxon>
        <taxon>Eubacteriales</taxon>
        <taxon>Oscillospiraceae</taxon>
        <taxon>Ruminococcus</taxon>
    </lineage>
</organism>
<dbReference type="AlphaFoldDB" id="U2KYS1"/>
<gene>
    <name evidence="1" type="ORF">RUMCAL_00332</name>
</gene>
<reference evidence="1 2" key="1">
    <citation type="submission" date="2013-07" db="EMBL/GenBank/DDBJ databases">
        <authorList>
            <person name="Weinstock G."/>
            <person name="Sodergren E."/>
            <person name="Wylie T."/>
            <person name="Fulton L."/>
            <person name="Fulton R."/>
            <person name="Fronick C."/>
            <person name="O'Laughlin M."/>
            <person name="Godfrey J."/>
            <person name="Miner T."/>
            <person name="Herter B."/>
            <person name="Appelbaum E."/>
            <person name="Cordes M."/>
            <person name="Lek S."/>
            <person name="Wollam A."/>
            <person name="Pepin K.H."/>
            <person name="Palsikar V.B."/>
            <person name="Mitreva M."/>
            <person name="Wilson R.K."/>
        </authorList>
    </citation>
    <scope>NUCLEOTIDE SEQUENCE [LARGE SCALE GENOMIC DNA]</scope>
    <source>
        <strain evidence="1 2">ATCC 27760</strain>
    </source>
</reference>
<sequence length="130" mass="14216">MAYTVKITYTGPANPEAIKFASPICPTFAPTNAYIDTPAYKGTVYDTHVTGFGFIDLMEPYATTGFPYPVPLAQFKLAVVGKDNAKGAKEVEFTVESYMEAFWYMEAGAALKNQGFTVEVKEKEAATSKE</sequence>
<evidence type="ECO:0000313" key="2">
    <source>
        <dbReference type="Proteomes" id="UP000016662"/>
    </source>
</evidence>
<evidence type="ECO:0000313" key="1">
    <source>
        <dbReference type="EMBL" id="ERJ97260.1"/>
    </source>
</evidence>